<sequence>MHKGSRNKWFAPSSCHGSRRNKQGPTAVWARRCLFLPFQSGFSNFKMQFVTIKSFVSPLKGFLILPSATQEKKRDAITCILDDKPRLYVIGSIGQVNQKISHLELGLKRYDSSEGVIGEMGLKRRKTSRKVSRSVRAKERDQKVTQKFGKHAAEKIAQKKMVTEKDKLVELYQYPGYCKEKPTPLPNGIELSEILEKVIRAQGKTPVGKTRWASKMLQKFLDAPCIQAILLDSFWWQFLHLYHPNQEIQGHLFERISENYSRILLGCHKVANQEHILTHFPSLLSQAVYTCFCYCFSRSWFNTHEFKAGLCDIFSEWLRGSLNAPGSYTKWDYSQLEPERSRREDLLSGKGKLGTGCDISFSSYALPGTTRKHPLTLRKKHTAIKKVKKSVSRKKIQKQFPLEEKMSLYFHSLRTTEDDEQHSSQKHQRSSKKKLKIALLPRESHPASSGPEYTWHHLNIRGHCPLIQHFLQKQNATYAEVIKQSFQSLRQRHKDFMKTYRRHRREMRKFDQLSKYNLLVFRQEMLEEMKKQAQKQKELFSCPEGLSSSDKFICRTPKVTFN</sequence>
<name>A0AA35KYT9_9SAUR</name>
<protein>
    <recommendedName>
        <fullName evidence="5">Family with sequence similarity 227 member A</fullName>
    </recommendedName>
</protein>
<evidence type="ECO:0000313" key="3">
    <source>
        <dbReference type="EMBL" id="CAI5786013.1"/>
    </source>
</evidence>
<dbReference type="PANTHER" id="PTHR33560:SF1">
    <property type="entry name" value="PROTEIN FAM227A"/>
    <property type="match status" value="1"/>
</dbReference>
<reference evidence="3" key="1">
    <citation type="submission" date="2022-12" db="EMBL/GenBank/DDBJ databases">
        <authorList>
            <person name="Alioto T."/>
            <person name="Alioto T."/>
            <person name="Gomez Garrido J."/>
        </authorList>
    </citation>
    <scope>NUCLEOTIDE SEQUENCE</scope>
</reference>
<evidence type="ECO:0000256" key="2">
    <source>
        <dbReference type="SAM" id="MobiDB-lite"/>
    </source>
</evidence>
<evidence type="ECO:0000313" key="4">
    <source>
        <dbReference type="Proteomes" id="UP001178461"/>
    </source>
</evidence>
<dbReference type="EMBL" id="OX395135">
    <property type="protein sequence ID" value="CAI5786013.1"/>
    <property type="molecule type" value="Genomic_DNA"/>
</dbReference>
<feature type="region of interest" description="Disordered" evidence="2">
    <location>
        <begin position="415"/>
        <end position="437"/>
    </location>
</feature>
<keyword evidence="4" id="KW-1185">Reference proteome</keyword>
<comment type="similarity">
    <text evidence="1">Belongs to the FAM227 family.</text>
</comment>
<gene>
    <name evidence="3" type="ORF">PODLI_1B040748</name>
</gene>
<evidence type="ECO:0000256" key="1">
    <source>
        <dbReference type="ARBA" id="ARBA00008666"/>
    </source>
</evidence>
<proteinExistence type="inferred from homology"/>
<accession>A0AA35KYT9</accession>
<organism evidence="3 4">
    <name type="scientific">Podarcis lilfordi</name>
    <name type="common">Lilford's wall lizard</name>
    <dbReference type="NCBI Taxonomy" id="74358"/>
    <lineage>
        <taxon>Eukaryota</taxon>
        <taxon>Metazoa</taxon>
        <taxon>Chordata</taxon>
        <taxon>Craniata</taxon>
        <taxon>Vertebrata</taxon>
        <taxon>Euteleostomi</taxon>
        <taxon>Lepidosauria</taxon>
        <taxon>Squamata</taxon>
        <taxon>Bifurcata</taxon>
        <taxon>Unidentata</taxon>
        <taxon>Episquamata</taxon>
        <taxon>Laterata</taxon>
        <taxon>Lacertibaenia</taxon>
        <taxon>Lacertidae</taxon>
        <taxon>Podarcis</taxon>
    </lineage>
</organism>
<dbReference type="PANTHER" id="PTHR33560">
    <property type="entry name" value="PROTEIN FAM227B"/>
    <property type="match status" value="1"/>
</dbReference>
<evidence type="ECO:0008006" key="5">
    <source>
        <dbReference type="Google" id="ProtNLM"/>
    </source>
</evidence>
<dbReference type="Pfam" id="PF14922">
    <property type="entry name" value="FWWh"/>
    <property type="match status" value="1"/>
</dbReference>
<dbReference type="AlphaFoldDB" id="A0AA35KYT9"/>
<dbReference type="InterPro" id="IPR029417">
    <property type="entry name" value="FAM227"/>
</dbReference>
<feature type="region of interest" description="Disordered" evidence="2">
    <location>
        <begin position="1"/>
        <end position="22"/>
    </location>
</feature>
<dbReference type="Proteomes" id="UP001178461">
    <property type="component" value="Chromosome 10"/>
</dbReference>
<feature type="compositionally biased region" description="Basic residues" evidence="2">
    <location>
        <begin position="424"/>
        <end position="436"/>
    </location>
</feature>